<evidence type="ECO:0000313" key="7">
    <source>
        <dbReference type="EMBL" id="KAL2047168.1"/>
    </source>
</evidence>
<evidence type="ECO:0000256" key="3">
    <source>
        <dbReference type="ARBA" id="ARBA00022692"/>
    </source>
</evidence>
<evidence type="ECO:0000256" key="4">
    <source>
        <dbReference type="ARBA" id="ARBA00022989"/>
    </source>
</evidence>
<keyword evidence="8" id="KW-1185">Reference proteome</keyword>
<comment type="similarity">
    <text evidence="2">Belongs to the TMEM170 family.</text>
</comment>
<dbReference type="PANTHER" id="PTHR22779:SF6">
    <property type="entry name" value="SD17342P"/>
    <property type="match status" value="1"/>
</dbReference>
<keyword evidence="3 6" id="KW-0812">Transmembrane</keyword>
<gene>
    <name evidence="7" type="ORF">N7G274_001187</name>
</gene>
<evidence type="ECO:0000256" key="6">
    <source>
        <dbReference type="SAM" id="Phobius"/>
    </source>
</evidence>
<evidence type="ECO:0000256" key="5">
    <source>
        <dbReference type="ARBA" id="ARBA00023136"/>
    </source>
</evidence>
<protein>
    <submittedName>
        <fullName evidence="7">Uncharacterized protein</fullName>
    </submittedName>
</protein>
<dbReference type="Pfam" id="PF10190">
    <property type="entry name" value="Tmemb_170"/>
    <property type="match status" value="1"/>
</dbReference>
<dbReference type="InterPro" id="IPR019334">
    <property type="entry name" value="TMEM170A/B/YPR153W-like"/>
</dbReference>
<name>A0ABR4AUM3_9LECA</name>
<comment type="subcellular location">
    <subcellularLocation>
        <location evidence="1">Membrane</location>
        <topology evidence="1">Multi-pass membrane protein</topology>
    </subcellularLocation>
</comment>
<proteinExistence type="inferred from homology"/>
<feature type="transmembrane region" description="Helical" evidence="6">
    <location>
        <begin position="112"/>
        <end position="141"/>
    </location>
</feature>
<keyword evidence="5 6" id="KW-0472">Membrane</keyword>
<keyword evidence="4 6" id="KW-1133">Transmembrane helix</keyword>
<accession>A0ABR4AUM3</accession>
<reference evidence="7 8" key="1">
    <citation type="submission" date="2024-09" db="EMBL/GenBank/DDBJ databases">
        <title>Rethinking Asexuality: The Enigmatic Case of Functional Sexual Genes in Lepraria (Stereocaulaceae).</title>
        <authorList>
            <person name="Doellman M."/>
            <person name="Sun Y."/>
            <person name="Barcenas-Pena A."/>
            <person name="Lumbsch H.T."/>
            <person name="Grewe F."/>
        </authorList>
    </citation>
    <scope>NUCLEOTIDE SEQUENCE [LARGE SCALE GENOMIC DNA]</scope>
    <source>
        <strain evidence="7 8">Mercado 3170</strain>
    </source>
</reference>
<dbReference type="EMBL" id="JBEFKJ010000003">
    <property type="protein sequence ID" value="KAL2047168.1"/>
    <property type="molecule type" value="Genomic_DNA"/>
</dbReference>
<evidence type="ECO:0000256" key="2">
    <source>
        <dbReference type="ARBA" id="ARBA00006325"/>
    </source>
</evidence>
<feature type="transmembrane region" description="Helical" evidence="6">
    <location>
        <begin position="48"/>
        <end position="72"/>
    </location>
</feature>
<evidence type="ECO:0000256" key="1">
    <source>
        <dbReference type="ARBA" id="ARBA00004141"/>
    </source>
</evidence>
<feature type="transmembrane region" description="Helical" evidence="6">
    <location>
        <begin position="153"/>
        <end position="173"/>
    </location>
</feature>
<dbReference type="PANTHER" id="PTHR22779">
    <property type="entry name" value="SD17342P"/>
    <property type="match status" value="1"/>
</dbReference>
<organism evidence="7 8">
    <name type="scientific">Stereocaulon virgatum</name>
    <dbReference type="NCBI Taxonomy" id="373712"/>
    <lineage>
        <taxon>Eukaryota</taxon>
        <taxon>Fungi</taxon>
        <taxon>Dikarya</taxon>
        <taxon>Ascomycota</taxon>
        <taxon>Pezizomycotina</taxon>
        <taxon>Lecanoromycetes</taxon>
        <taxon>OSLEUM clade</taxon>
        <taxon>Lecanoromycetidae</taxon>
        <taxon>Lecanorales</taxon>
        <taxon>Lecanorineae</taxon>
        <taxon>Stereocaulaceae</taxon>
        <taxon>Stereocaulon</taxon>
    </lineage>
</organism>
<comment type="caution">
    <text evidence="7">The sequence shown here is derived from an EMBL/GenBank/DDBJ whole genome shotgun (WGS) entry which is preliminary data.</text>
</comment>
<sequence length="177" mass="19261">MVSYNTTTEVPTDYITPSFPSLYWLIGPPDVVQPAFLYHIRDIWRFTLFWTIIIFEAAHLAVALYAVVIVWWGGRKPSSKAGTGRAAGEKEKREVEDVGEVKSGGGLGKLKVLWIVPVVYVVVAGVEAVLAGSVVGLMLGAIYNAGGFKMSTWIPFVWSIISVLVLILSSFSIQGGL</sequence>
<dbReference type="Proteomes" id="UP001590950">
    <property type="component" value="Unassembled WGS sequence"/>
</dbReference>
<evidence type="ECO:0000313" key="8">
    <source>
        <dbReference type="Proteomes" id="UP001590950"/>
    </source>
</evidence>